<organism evidence="2 3">
    <name type="scientific">Daphnia magna</name>
    <dbReference type="NCBI Taxonomy" id="35525"/>
    <lineage>
        <taxon>Eukaryota</taxon>
        <taxon>Metazoa</taxon>
        <taxon>Ecdysozoa</taxon>
        <taxon>Arthropoda</taxon>
        <taxon>Crustacea</taxon>
        <taxon>Branchiopoda</taxon>
        <taxon>Diplostraca</taxon>
        <taxon>Cladocera</taxon>
        <taxon>Anomopoda</taxon>
        <taxon>Daphniidae</taxon>
        <taxon>Daphnia</taxon>
    </lineage>
</organism>
<accession>A0ABR0ARS1</accession>
<keyword evidence="3" id="KW-1185">Reference proteome</keyword>
<evidence type="ECO:0000313" key="2">
    <source>
        <dbReference type="EMBL" id="KAK4027801.1"/>
    </source>
</evidence>
<evidence type="ECO:0000313" key="3">
    <source>
        <dbReference type="Proteomes" id="UP001234178"/>
    </source>
</evidence>
<name>A0ABR0ARS1_9CRUS</name>
<feature type="region of interest" description="Disordered" evidence="1">
    <location>
        <begin position="1"/>
        <end position="33"/>
    </location>
</feature>
<sequence length="318" mass="36466">MPKPVVQTDLRNPSTNEENSEEEEESTKQRLAPFQSFRNRETTKEAFKDTEGTEEMTSLINNAFDVMNGICYRHSIKREEMLGIRTRSGQEMPAVHSFLALFRMLCVYYPTKTTLSSTNLEDQPMSLLTSYKDSMLHRFKKDQKETKQRKEAQQDRLAKGIQILYSNVNNIGTYNAYIDDVVYDLAGYLLYARCKMVGLCSECWRNLESDEPLTEHSNALNRLKYSGTGAILQLDVSDVVVFVVSCGQASQIQPQYLFYVIRLLGGKLIFFWRGKLETQYMDTPVKMIIEQEKAAVKKKAARKIINSPTENRAGPSKK</sequence>
<dbReference type="Proteomes" id="UP001234178">
    <property type="component" value="Unassembled WGS sequence"/>
</dbReference>
<reference evidence="2 3" key="1">
    <citation type="journal article" date="2023" name="Nucleic Acids Res.">
        <title>The hologenome of Daphnia magna reveals possible DNA methylation and microbiome-mediated evolution of the host genome.</title>
        <authorList>
            <person name="Chaturvedi A."/>
            <person name="Li X."/>
            <person name="Dhandapani V."/>
            <person name="Marshall H."/>
            <person name="Kissane S."/>
            <person name="Cuenca-Cambronero M."/>
            <person name="Asole G."/>
            <person name="Calvet F."/>
            <person name="Ruiz-Romero M."/>
            <person name="Marangio P."/>
            <person name="Guigo R."/>
            <person name="Rago D."/>
            <person name="Mirbahai L."/>
            <person name="Eastwood N."/>
            <person name="Colbourne J.K."/>
            <person name="Zhou J."/>
            <person name="Mallon E."/>
            <person name="Orsini L."/>
        </authorList>
    </citation>
    <scope>NUCLEOTIDE SEQUENCE [LARGE SCALE GENOMIC DNA]</scope>
    <source>
        <strain evidence="2">LRV0_1</strain>
    </source>
</reference>
<proteinExistence type="predicted"/>
<dbReference type="EMBL" id="JAOYFB010000038">
    <property type="protein sequence ID" value="KAK4027801.1"/>
    <property type="molecule type" value="Genomic_DNA"/>
</dbReference>
<evidence type="ECO:0000256" key="1">
    <source>
        <dbReference type="SAM" id="MobiDB-lite"/>
    </source>
</evidence>
<comment type="caution">
    <text evidence="2">The sequence shown here is derived from an EMBL/GenBank/DDBJ whole genome shotgun (WGS) entry which is preliminary data.</text>
</comment>
<protein>
    <submittedName>
        <fullName evidence="2">Uncharacterized protein</fullName>
    </submittedName>
</protein>
<gene>
    <name evidence="2" type="ORF">OUZ56_016942</name>
</gene>